<evidence type="ECO:0000313" key="3">
    <source>
        <dbReference type="Proteomes" id="UP000694941"/>
    </source>
</evidence>
<dbReference type="RefSeq" id="XP_013790198.2">
    <property type="nucleotide sequence ID" value="XM_013934744.2"/>
</dbReference>
<gene>
    <name evidence="4" type="primary">LOC106474058</name>
</gene>
<name>A0ABM1BWU5_LIMPO</name>
<organism evidence="3 4">
    <name type="scientific">Limulus polyphemus</name>
    <name type="common">Atlantic horseshoe crab</name>
    <dbReference type="NCBI Taxonomy" id="6850"/>
    <lineage>
        <taxon>Eukaryota</taxon>
        <taxon>Metazoa</taxon>
        <taxon>Ecdysozoa</taxon>
        <taxon>Arthropoda</taxon>
        <taxon>Chelicerata</taxon>
        <taxon>Merostomata</taxon>
        <taxon>Xiphosura</taxon>
        <taxon>Limulidae</taxon>
        <taxon>Limulus</taxon>
    </lineage>
</organism>
<reference evidence="4" key="1">
    <citation type="submission" date="2025-08" db="UniProtKB">
        <authorList>
            <consortium name="RefSeq"/>
        </authorList>
    </citation>
    <scope>IDENTIFICATION</scope>
    <source>
        <tissue evidence="4">Muscle</tissue>
    </source>
</reference>
<feature type="domain" description="MEIS N-terminal" evidence="2">
    <location>
        <begin position="51"/>
        <end position="124"/>
    </location>
</feature>
<evidence type="ECO:0000256" key="1">
    <source>
        <dbReference type="ARBA" id="ARBA00023242"/>
    </source>
</evidence>
<proteinExistence type="predicted"/>
<feature type="non-terminal residue" evidence="4">
    <location>
        <position position="124"/>
    </location>
</feature>
<sequence length="124" mass="14221">MQYDEDISHFGPIDRPAPLYQTHGHRQISDLTHGSHIRQYHPVADHVTCVHNRDKDAIYGHPLFPLLALIFEKCELATTTPREPGVVGGEIYSSVSFNDDVEVFTKQIKQEKRYYVQNSELDSI</sequence>
<dbReference type="InterPro" id="IPR032453">
    <property type="entry name" value="PKNOX/Meis_N"/>
</dbReference>
<accession>A0ABM1BWU5</accession>
<protein>
    <submittedName>
        <fullName evidence="4">Homeobox protein Meis1-like</fullName>
    </submittedName>
</protein>
<evidence type="ECO:0000259" key="2">
    <source>
        <dbReference type="Pfam" id="PF16493"/>
    </source>
</evidence>
<dbReference type="Pfam" id="PF16493">
    <property type="entry name" value="Meis_PKNOX_N"/>
    <property type="match status" value="1"/>
</dbReference>
<evidence type="ECO:0000313" key="4">
    <source>
        <dbReference type="RefSeq" id="XP_013790198.2"/>
    </source>
</evidence>
<dbReference type="Proteomes" id="UP000694941">
    <property type="component" value="Unplaced"/>
</dbReference>
<keyword evidence="1" id="KW-0539">Nucleus</keyword>
<dbReference type="GeneID" id="106474058"/>
<keyword evidence="3" id="KW-1185">Reference proteome</keyword>